<organism evidence="1 2">
    <name type="scientific">Pseudomonas aegrilactucae</name>
    <dbReference type="NCBI Taxonomy" id="2854028"/>
    <lineage>
        <taxon>Bacteria</taxon>
        <taxon>Pseudomonadati</taxon>
        <taxon>Pseudomonadota</taxon>
        <taxon>Gammaproteobacteria</taxon>
        <taxon>Pseudomonadales</taxon>
        <taxon>Pseudomonadaceae</taxon>
        <taxon>Pseudomonas</taxon>
    </lineage>
</organism>
<dbReference type="Proteomes" id="UP001106592">
    <property type="component" value="Unassembled WGS sequence"/>
</dbReference>
<dbReference type="RefSeq" id="WP_217975687.1">
    <property type="nucleotide sequence ID" value="NZ_JAHTBI010000038.1"/>
</dbReference>
<keyword evidence="2" id="KW-1185">Reference proteome</keyword>
<evidence type="ECO:0000313" key="1">
    <source>
        <dbReference type="EMBL" id="MBV6287650.1"/>
    </source>
</evidence>
<accession>A0A9Q2XJU3</accession>
<evidence type="ECO:0000313" key="2">
    <source>
        <dbReference type="Proteomes" id="UP001106592"/>
    </source>
</evidence>
<comment type="caution">
    <text evidence="1">The sequence shown here is derived from an EMBL/GenBank/DDBJ whole genome shotgun (WGS) entry which is preliminary data.</text>
</comment>
<sequence>MTTNNIRELVALLYRYGVDLEPLVVLSKGKNGDWLKNVDGYWYTSMFSRGEVMVGC</sequence>
<dbReference type="AlphaFoldDB" id="A0A9Q2XJU3"/>
<protein>
    <submittedName>
        <fullName evidence="1">Uncharacterized protein</fullName>
    </submittedName>
</protein>
<dbReference type="EMBL" id="JAHTBI010000038">
    <property type="protein sequence ID" value="MBV6287650.1"/>
    <property type="molecule type" value="Genomic_DNA"/>
</dbReference>
<gene>
    <name evidence="1" type="ORF">KUO17_11525</name>
</gene>
<reference evidence="1" key="1">
    <citation type="journal article" date="2022" name="Int. J. Syst. Evol. Microbiol.">
        <title>Pseudomonas aegrilactucae sp. nov. and Pseudomonas morbosilactucae sp. nov., pathogens causing bacterial rot of lettuce in Japan.</title>
        <authorList>
            <person name="Sawada H."/>
            <person name="Fujikawa T."/>
            <person name="Satou M."/>
        </authorList>
    </citation>
    <scope>NUCLEOTIDE SEQUENCE</scope>
    <source>
        <strain evidence="1">MAFF 301350</strain>
    </source>
</reference>
<name>A0A9Q2XJU3_9PSED</name>
<reference evidence="1" key="2">
    <citation type="journal article" date="2023" name="Plant Pathol.">
        <title>Dismantling and reorganizing Pseudomonas marginalis sensu#lato.</title>
        <authorList>
            <person name="Sawada H."/>
            <person name="Fujikawa T."/>
            <person name="Satou M."/>
        </authorList>
    </citation>
    <scope>NUCLEOTIDE SEQUENCE</scope>
    <source>
        <strain evidence="1">MAFF 301350</strain>
    </source>
</reference>
<proteinExistence type="predicted"/>